<dbReference type="RefSeq" id="WP_386431270.1">
    <property type="nucleotide sequence ID" value="NZ_JBHSBB010000014.1"/>
</dbReference>
<sequence>MIDEEWRGFTSAFAEAVRPDDPQGRSGRRMLVIGFAAVLVLALSALVDGALGWGPAVKPSEVVAITPHPAASGALSIGSLPGATWTAVAGPTCSRPGSTFTAYGYSTGTSADGTTGWTTSRSGGHTGDGCTGGFLSVPVSGRAAAYDSGRFALWTFDFSDKFTGASCRLSTYIPVNSSRSYVGGDPAYYYYYGTDYAYGSTAAPLGGYLVHQVAEQGTWVTSRPFEVTTGEVALRMVDAGARGGAAADAHAAAAQVRLSCTAT</sequence>
<evidence type="ECO:0000313" key="2">
    <source>
        <dbReference type="EMBL" id="MFC4033946.1"/>
    </source>
</evidence>
<evidence type="ECO:0008006" key="4">
    <source>
        <dbReference type="Google" id="ProtNLM"/>
    </source>
</evidence>
<feature type="transmembrane region" description="Helical" evidence="1">
    <location>
        <begin position="31"/>
        <end position="53"/>
    </location>
</feature>
<keyword evidence="3" id="KW-1185">Reference proteome</keyword>
<protein>
    <recommendedName>
        <fullName evidence="4">Adhesin</fullName>
    </recommendedName>
</protein>
<keyword evidence="1" id="KW-1133">Transmembrane helix</keyword>
<keyword evidence="1" id="KW-0472">Membrane</keyword>
<name>A0ABV8HVN4_9ACTN</name>
<accession>A0ABV8HVN4</accession>
<dbReference type="EMBL" id="JBHSBB010000014">
    <property type="protein sequence ID" value="MFC4033946.1"/>
    <property type="molecule type" value="Genomic_DNA"/>
</dbReference>
<gene>
    <name evidence="2" type="ORF">ACFO3J_21035</name>
</gene>
<reference evidence="3" key="1">
    <citation type="journal article" date="2019" name="Int. J. Syst. Evol. Microbiol.">
        <title>The Global Catalogue of Microorganisms (GCM) 10K type strain sequencing project: providing services to taxonomists for standard genome sequencing and annotation.</title>
        <authorList>
            <consortium name="The Broad Institute Genomics Platform"/>
            <consortium name="The Broad Institute Genome Sequencing Center for Infectious Disease"/>
            <person name="Wu L."/>
            <person name="Ma J."/>
        </authorList>
    </citation>
    <scope>NUCLEOTIDE SEQUENCE [LARGE SCALE GENOMIC DNA]</scope>
    <source>
        <strain evidence="3">CGMCC 4.7237</strain>
    </source>
</reference>
<dbReference type="Proteomes" id="UP001595765">
    <property type="component" value="Unassembled WGS sequence"/>
</dbReference>
<organism evidence="2 3">
    <name type="scientific">Streptomyces polygonati</name>
    <dbReference type="NCBI Taxonomy" id="1617087"/>
    <lineage>
        <taxon>Bacteria</taxon>
        <taxon>Bacillati</taxon>
        <taxon>Actinomycetota</taxon>
        <taxon>Actinomycetes</taxon>
        <taxon>Kitasatosporales</taxon>
        <taxon>Streptomycetaceae</taxon>
        <taxon>Streptomyces</taxon>
    </lineage>
</organism>
<evidence type="ECO:0000313" key="3">
    <source>
        <dbReference type="Proteomes" id="UP001595765"/>
    </source>
</evidence>
<comment type="caution">
    <text evidence="2">The sequence shown here is derived from an EMBL/GenBank/DDBJ whole genome shotgun (WGS) entry which is preliminary data.</text>
</comment>
<evidence type="ECO:0000256" key="1">
    <source>
        <dbReference type="SAM" id="Phobius"/>
    </source>
</evidence>
<keyword evidence="1" id="KW-0812">Transmembrane</keyword>
<proteinExistence type="predicted"/>